<dbReference type="EMBL" id="CADCXU010032837">
    <property type="protein sequence ID" value="CAB0018436.1"/>
    <property type="molecule type" value="Genomic_DNA"/>
</dbReference>
<evidence type="ECO:0000313" key="2">
    <source>
        <dbReference type="EMBL" id="CAB0018436.1"/>
    </source>
</evidence>
<feature type="region of interest" description="Disordered" evidence="1">
    <location>
        <begin position="262"/>
        <end position="300"/>
    </location>
</feature>
<proteinExistence type="predicted"/>
<accession>A0A6H5HPZ4</accession>
<evidence type="ECO:0000313" key="3">
    <source>
        <dbReference type="Proteomes" id="UP000479000"/>
    </source>
</evidence>
<evidence type="ECO:0000256" key="1">
    <source>
        <dbReference type="SAM" id="MobiDB-lite"/>
    </source>
</evidence>
<dbReference type="Proteomes" id="UP000479000">
    <property type="component" value="Unassembled WGS sequence"/>
</dbReference>
<name>A0A6H5HPZ4_9HEMI</name>
<feature type="compositionally biased region" description="Polar residues" evidence="1">
    <location>
        <begin position="692"/>
        <end position="703"/>
    </location>
</feature>
<protein>
    <submittedName>
        <fullName evidence="2">Uncharacterized protein</fullName>
    </submittedName>
</protein>
<sequence>MFNRWLQSNYHIDNVMTDIGSKSMKLPKLDEGTIGELIAFLDEQTVHSVILNLSIVFERSNPFLEAEEYFFKSNYRQVYQAHHHGTADEETLDYCKKPSLRAASKYRVSACPIEWLTSCSTPERNAPIEENNNNDSLSVVIDGSSNPRQPALTRDLPFVTTHAAFDDDVSTPKRNHAVINTDQKTGEIYNAGNDKSQVNGRIPTIASPGPVRAVEGNPSQTNVPQEPQQDFLNLQASSMVECIVEPVHSVDKAVGALQIASPPLNDDSIFHASPRRNGDPNAKNIDENPPTVDKTMKKSSDLKQHSIFGKTVKSLTGRKEKGISGEASIRKPATKNAILKKVFSGSGKEKGPCSKKLAAKAQEPDPYVFDCQITDEPIGPLRKKNRLSQCTNSALNPEEATANGTADVHRLPPVCRLSGGPRKLFTPGRDDLVDIEPDLPLPSTMIPISFPFLSKRQRTKNKPSNPNGDPDFIAKPAGEKRGKKRSGKPARIRYGLRQSKKINYKESSSSASSNLIEPILSENLTAVADSKSTGNQCANNGNSITAAVEPMEVEDPFTALINSISKPPPLVDSISAEESTNLQCPRSRKTAALPEDSQHVLQQPSHTANLARETAIRELPALGHTLRAKNDDGYFTLSAKLDDTCPDELTAGTQNSATPGTRACVQPEALHSDAGDVGHVPLGAHHGHHSSRTVSAQLALTDK</sequence>
<feature type="compositionally biased region" description="Basic residues" evidence="1">
    <location>
        <begin position="481"/>
        <end position="491"/>
    </location>
</feature>
<feature type="region of interest" description="Disordered" evidence="1">
    <location>
        <begin position="650"/>
        <end position="703"/>
    </location>
</feature>
<feature type="region of interest" description="Disordered" evidence="1">
    <location>
        <begin position="457"/>
        <end position="499"/>
    </location>
</feature>
<dbReference type="AlphaFoldDB" id="A0A6H5HPZ4"/>
<keyword evidence="3" id="KW-1185">Reference proteome</keyword>
<feature type="non-terminal residue" evidence="2">
    <location>
        <position position="703"/>
    </location>
</feature>
<reference evidence="2 3" key="1">
    <citation type="submission" date="2020-02" db="EMBL/GenBank/DDBJ databases">
        <authorList>
            <person name="Ferguson B K."/>
        </authorList>
    </citation>
    <scope>NUCLEOTIDE SEQUENCE [LARGE SCALE GENOMIC DNA]</scope>
</reference>
<gene>
    <name evidence="2" type="ORF">NTEN_LOCUS22322</name>
</gene>
<organism evidence="2 3">
    <name type="scientific">Nesidiocoris tenuis</name>
    <dbReference type="NCBI Taxonomy" id="355587"/>
    <lineage>
        <taxon>Eukaryota</taxon>
        <taxon>Metazoa</taxon>
        <taxon>Ecdysozoa</taxon>
        <taxon>Arthropoda</taxon>
        <taxon>Hexapoda</taxon>
        <taxon>Insecta</taxon>
        <taxon>Pterygota</taxon>
        <taxon>Neoptera</taxon>
        <taxon>Paraneoptera</taxon>
        <taxon>Hemiptera</taxon>
        <taxon>Heteroptera</taxon>
        <taxon>Panheteroptera</taxon>
        <taxon>Cimicomorpha</taxon>
        <taxon>Miridae</taxon>
        <taxon>Dicyphina</taxon>
        <taxon>Nesidiocoris</taxon>
    </lineage>
</organism>